<dbReference type="SFLD" id="SFLDS00005">
    <property type="entry name" value="Isoprenoid_Synthase_Type_I"/>
    <property type="match status" value="1"/>
</dbReference>
<dbReference type="GO" id="GO:0106350">
    <property type="term" value="F:all-trans-octaprenyl-diphosphate synthase activity"/>
    <property type="evidence" value="ECO:0007669"/>
    <property type="project" value="UniProtKB-EC"/>
</dbReference>
<dbReference type="Gene3D" id="1.10.600.10">
    <property type="entry name" value="Farnesyl Diphosphate Synthase"/>
    <property type="match status" value="1"/>
</dbReference>
<evidence type="ECO:0000256" key="3">
    <source>
        <dbReference type="ARBA" id="ARBA00022679"/>
    </source>
</evidence>
<dbReference type="AlphaFoldDB" id="A0A1W1DAY9"/>
<organism evidence="6">
    <name type="scientific">hydrothermal vent metagenome</name>
    <dbReference type="NCBI Taxonomy" id="652676"/>
    <lineage>
        <taxon>unclassified sequences</taxon>
        <taxon>metagenomes</taxon>
        <taxon>ecological metagenomes</taxon>
    </lineage>
</organism>
<dbReference type="GO" id="GO:0008299">
    <property type="term" value="P:isoprenoid biosynthetic process"/>
    <property type="evidence" value="ECO:0007669"/>
    <property type="project" value="InterPro"/>
</dbReference>
<dbReference type="InterPro" id="IPR008949">
    <property type="entry name" value="Isoprenoid_synthase_dom_sf"/>
</dbReference>
<proteinExistence type="inferred from homology"/>
<sequence>MKNFNDIRTLLKDDLEKTDLLLTTRLSSNVALINQMSSYIIGAGGKRLRPLLVLLCARATDYQGEHHRLMAVVIELIHTATLLHDDIVDESATRRGQDTANEVWGNAASVLVGDFLYSRSFEMMVEPGSMRIMKILSKATNNIAEGEVLQLLNCQNSELTEDQYYQVIERKTAVLFQAATQIGGILSKVDNTQEQALKKYGLHLGNAFQIIDDVLDYESDFESMGKEVGDDLSEGKTTLPMIFALANTTGADNQLLKNAINNADNSKITQVIKILQSVDAFGYTREQAKKSAKLAKDALVDIPSSAYKDALILLCSLSLQRKS</sequence>
<dbReference type="Pfam" id="PF00348">
    <property type="entry name" value="polyprenyl_synt"/>
    <property type="match status" value="1"/>
</dbReference>
<protein>
    <submittedName>
        <fullName evidence="6">Octaprenyl diphosphate synthase / Dimethylallyltransferase / (2E,6E)-farnesyl diphosphate synthase / Geranylgeranyl pyrophosphate synthetase</fullName>
        <ecNumber evidence="6">2.5.1.1</ecNumber>
        <ecNumber evidence="6">2.5.1.10</ecNumber>
        <ecNumber evidence="6">2.5.1.29</ecNumber>
        <ecNumber evidence="6">2.5.1.90</ecNumber>
    </submittedName>
</protein>
<evidence type="ECO:0000256" key="5">
    <source>
        <dbReference type="ARBA" id="ARBA00022842"/>
    </source>
</evidence>
<dbReference type="InterPro" id="IPR000092">
    <property type="entry name" value="Polyprenyl_synt"/>
</dbReference>
<evidence type="ECO:0000256" key="1">
    <source>
        <dbReference type="ARBA" id="ARBA00001946"/>
    </source>
</evidence>
<dbReference type="SUPFAM" id="SSF48576">
    <property type="entry name" value="Terpenoid synthases"/>
    <property type="match status" value="1"/>
</dbReference>
<gene>
    <name evidence="6" type="ORF">MNB_SUP05-4-750</name>
</gene>
<dbReference type="FunFam" id="1.10.600.10:FF:000002">
    <property type="entry name" value="Octaprenyl diphosphate synthase"/>
    <property type="match status" value="1"/>
</dbReference>
<evidence type="ECO:0000313" key="6">
    <source>
        <dbReference type="EMBL" id="SFV77587.1"/>
    </source>
</evidence>
<evidence type="ECO:0000256" key="2">
    <source>
        <dbReference type="ARBA" id="ARBA00006706"/>
    </source>
</evidence>
<dbReference type="GO" id="GO:0046872">
    <property type="term" value="F:metal ion binding"/>
    <property type="evidence" value="ECO:0007669"/>
    <property type="project" value="UniProtKB-KW"/>
</dbReference>
<dbReference type="PANTHER" id="PTHR12001">
    <property type="entry name" value="GERANYLGERANYL PYROPHOSPHATE SYNTHASE"/>
    <property type="match status" value="1"/>
</dbReference>
<dbReference type="CDD" id="cd00685">
    <property type="entry name" value="Trans_IPPS_HT"/>
    <property type="match status" value="1"/>
</dbReference>
<keyword evidence="4" id="KW-0479">Metal-binding</keyword>
<dbReference type="PROSITE" id="PS00444">
    <property type="entry name" value="POLYPRENYL_SYNTHASE_2"/>
    <property type="match status" value="1"/>
</dbReference>
<dbReference type="EC" id="2.5.1.10" evidence="6"/>
<comment type="cofactor">
    <cofactor evidence="1">
        <name>Mg(2+)</name>
        <dbReference type="ChEBI" id="CHEBI:18420"/>
    </cofactor>
</comment>
<dbReference type="GO" id="GO:0004311">
    <property type="term" value="F:geranylgeranyl diphosphate synthase activity"/>
    <property type="evidence" value="ECO:0007669"/>
    <property type="project" value="UniProtKB-EC"/>
</dbReference>
<dbReference type="InterPro" id="IPR033749">
    <property type="entry name" value="Polyprenyl_synt_CS"/>
</dbReference>
<dbReference type="EC" id="2.5.1.1" evidence="6"/>
<dbReference type="EC" id="2.5.1.29" evidence="6"/>
<dbReference type="PROSITE" id="PS00723">
    <property type="entry name" value="POLYPRENYL_SYNTHASE_1"/>
    <property type="match status" value="1"/>
</dbReference>
<dbReference type="EC" id="2.5.1.90" evidence="6"/>
<dbReference type="EMBL" id="FPHR01000029">
    <property type="protein sequence ID" value="SFV77587.1"/>
    <property type="molecule type" value="Genomic_DNA"/>
</dbReference>
<dbReference type="GO" id="GO:0004337">
    <property type="term" value="F:(2E,6E)-farnesyl diphosphate synthase activity"/>
    <property type="evidence" value="ECO:0007669"/>
    <property type="project" value="UniProtKB-EC"/>
</dbReference>
<keyword evidence="5" id="KW-0460">Magnesium</keyword>
<name>A0A1W1DAY9_9ZZZZ</name>
<keyword evidence="3 6" id="KW-0808">Transferase</keyword>
<comment type="similarity">
    <text evidence="2">Belongs to the FPP/GGPP synthase family.</text>
</comment>
<dbReference type="GO" id="GO:0004161">
    <property type="term" value="F:dimethylallyltranstransferase activity"/>
    <property type="evidence" value="ECO:0007669"/>
    <property type="project" value="UniProtKB-EC"/>
</dbReference>
<accession>A0A1W1DAY9</accession>
<dbReference type="PANTHER" id="PTHR12001:SF69">
    <property type="entry name" value="ALL TRANS-POLYPRENYL-DIPHOSPHATE SYNTHASE PDSS1"/>
    <property type="match status" value="1"/>
</dbReference>
<evidence type="ECO:0000256" key="4">
    <source>
        <dbReference type="ARBA" id="ARBA00022723"/>
    </source>
</evidence>
<reference evidence="6" key="1">
    <citation type="submission" date="2016-10" db="EMBL/GenBank/DDBJ databases">
        <authorList>
            <person name="de Groot N.N."/>
        </authorList>
    </citation>
    <scope>NUCLEOTIDE SEQUENCE</scope>
</reference>